<reference evidence="1 2" key="1">
    <citation type="submission" date="2018-11" db="EMBL/GenBank/DDBJ databases">
        <authorList>
            <person name="Teng T."/>
        </authorList>
    </citation>
    <scope>NUCLEOTIDE SEQUENCE [LARGE SCALE GENOMIC DNA]</scope>
</reference>
<gene>
    <name evidence="1" type="ORF">Henu6_gp128</name>
</gene>
<name>A0A410T5R7_9CAUD</name>
<dbReference type="EMBL" id="MK240351">
    <property type="protein sequence ID" value="QAU03933.1"/>
    <property type="molecule type" value="Genomic_DNA"/>
</dbReference>
<evidence type="ECO:0000313" key="2">
    <source>
        <dbReference type="Proteomes" id="UP000289169"/>
    </source>
</evidence>
<organism evidence="1 2">
    <name type="scientific">Acinetobacter phage Henu6</name>
    <dbReference type="NCBI Taxonomy" id="2500136"/>
    <lineage>
        <taxon>Viruses</taxon>
        <taxon>Duplodnaviria</taxon>
        <taxon>Heunggongvirae</taxon>
        <taxon>Uroviricota</taxon>
        <taxon>Caudoviricetes</taxon>
        <taxon>Pantevenvirales</taxon>
        <taxon>Straboviridae</taxon>
        <taxon>Twarogvirinae</taxon>
        <taxon>Zedzedvirus</taxon>
        <taxon>Zedzedvirus zz1</taxon>
    </lineage>
</organism>
<dbReference type="Proteomes" id="UP000289169">
    <property type="component" value="Segment"/>
</dbReference>
<accession>A0A410T5R7</accession>
<evidence type="ECO:0000313" key="1">
    <source>
        <dbReference type="EMBL" id="QAU03933.1"/>
    </source>
</evidence>
<protein>
    <submittedName>
        <fullName evidence="1">Uncharacterized protein</fullName>
    </submittedName>
</protein>
<proteinExistence type="predicted"/>
<sequence>MYDKIPLGTKVLYRGEVYILQSIEKYDGSYTRYRAKTMRNTEISLYGIDCITVAEMEALKTQLVSLVQVKDILQECSARHDKKSYRVYIKSLENTVSLSRGICGAVPLHRLALAKQTRDAFDGWNCHYGQLAYPIGGKREFDHESRRGTIWLNNARWNAVDFLISECDRIIRLITFTKFK</sequence>